<dbReference type="AlphaFoldDB" id="G7H369"/>
<dbReference type="Gene3D" id="3.40.50.1820">
    <property type="entry name" value="alpha/beta hydrolase"/>
    <property type="match status" value="1"/>
</dbReference>
<proteinExistence type="predicted"/>
<dbReference type="InterPro" id="IPR005152">
    <property type="entry name" value="Lipase_secreted"/>
</dbReference>
<accession>G7H369</accession>
<dbReference type="EMBL" id="BAEE01000056">
    <property type="protein sequence ID" value="GAB10294.1"/>
    <property type="molecule type" value="Genomic_DNA"/>
</dbReference>
<feature type="signal peptide" evidence="1">
    <location>
        <begin position="1"/>
        <end position="32"/>
    </location>
</feature>
<dbReference type="PANTHER" id="PTHR34853">
    <property type="match status" value="1"/>
</dbReference>
<dbReference type="Pfam" id="PF03583">
    <property type="entry name" value="LIP"/>
    <property type="match status" value="1"/>
</dbReference>
<name>G7H369_9ACTN</name>
<evidence type="ECO:0000256" key="1">
    <source>
        <dbReference type="SAM" id="SignalP"/>
    </source>
</evidence>
<dbReference type="PIRSF" id="PIRSF029171">
    <property type="entry name" value="Esterase_LipA"/>
    <property type="match status" value="1"/>
</dbReference>
<evidence type="ECO:0000313" key="3">
    <source>
        <dbReference type="Proteomes" id="UP000035088"/>
    </source>
</evidence>
<gene>
    <name evidence="2" type="ORF">GOARA_056_00410</name>
</gene>
<dbReference type="SUPFAM" id="SSF53474">
    <property type="entry name" value="alpha/beta-Hydrolases"/>
    <property type="match status" value="1"/>
</dbReference>
<keyword evidence="1" id="KW-0732">Signal</keyword>
<dbReference type="Gene3D" id="1.10.260.130">
    <property type="match status" value="1"/>
</dbReference>
<dbReference type="InterPro" id="IPR029058">
    <property type="entry name" value="AB_hydrolase_fold"/>
</dbReference>
<dbReference type="Proteomes" id="UP000035088">
    <property type="component" value="Unassembled WGS sequence"/>
</dbReference>
<dbReference type="GO" id="GO:0016042">
    <property type="term" value="P:lipid catabolic process"/>
    <property type="evidence" value="ECO:0007669"/>
    <property type="project" value="InterPro"/>
</dbReference>
<evidence type="ECO:0000313" key="2">
    <source>
        <dbReference type="EMBL" id="GAB10294.1"/>
    </source>
</evidence>
<reference evidence="2 3" key="1">
    <citation type="submission" date="2011-11" db="EMBL/GenBank/DDBJ databases">
        <title>Whole genome shotgun sequence of Gordonia araii NBRC 100433.</title>
        <authorList>
            <person name="Yoshida Y."/>
            <person name="Hosoyama A."/>
            <person name="Tsuchikane K."/>
            <person name="Katsumata H."/>
            <person name="Yamazaki S."/>
            <person name="Fujita N."/>
        </authorList>
    </citation>
    <scope>NUCLEOTIDE SEQUENCE [LARGE SCALE GENOMIC DNA]</scope>
    <source>
        <strain evidence="2 3">NBRC 100433</strain>
    </source>
</reference>
<dbReference type="PANTHER" id="PTHR34853:SF1">
    <property type="entry name" value="LIPASE 5"/>
    <property type="match status" value="1"/>
</dbReference>
<sequence>MPTRLRQLVLVATALGALLSVAAMPMPGPAHADGPPPAADPFYRYAGELAAHRPGDILRLRGVAFVIDGATVPVTSTQVLYRSTGEHGEPIAGVTTVLRPGGAARRIVSFHMAYDALGSQCNPSYTLRGNHPSDAARVEQAVLAGYLARGFVVAVPDYEGLRQEWTIGRQSGQLALDGIRAALRVTRLPGSTPVGMLGYSGGSVPTEFGAELAPAYAPELSIVGAAAGGLPVNLAHNLGYVSGSRAWAGVIPALTEVYRRTYALDVGSFLSPRGKAAIAKVRHGCIAAFAANFPGLTSRAMVRRPYPGLLAVPSVRRAIARNVMGTVGRPRTPLLLAVGASDRIGDGVMVTADVAALARRYCAAGVSARFIRYAGDTHGKAFLPFERDAAAFLAARFRGEPVGGCST</sequence>
<dbReference type="RefSeq" id="WP_007322369.1">
    <property type="nucleotide sequence ID" value="NZ_BAEE01000056.1"/>
</dbReference>
<feature type="chain" id="PRO_5003495769" evidence="1">
    <location>
        <begin position="33"/>
        <end position="407"/>
    </location>
</feature>
<comment type="caution">
    <text evidence="2">The sequence shown here is derived from an EMBL/GenBank/DDBJ whole genome shotgun (WGS) entry which is preliminary data.</text>
</comment>
<dbReference type="STRING" id="1073574.GOARA_056_00410"/>
<dbReference type="GO" id="GO:0004806">
    <property type="term" value="F:triacylglycerol lipase activity"/>
    <property type="evidence" value="ECO:0007669"/>
    <property type="project" value="InterPro"/>
</dbReference>
<organism evidence="2 3">
    <name type="scientific">Gordonia araii NBRC 100433</name>
    <dbReference type="NCBI Taxonomy" id="1073574"/>
    <lineage>
        <taxon>Bacteria</taxon>
        <taxon>Bacillati</taxon>
        <taxon>Actinomycetota</taxon>
        <taxon>Actinomycetes</taxon>
        <taxon>Mycobacteriales</taxon>
        <taxon>Gordoniaceae</taxon>
        <taxon>Gordonia</taxon>
    </lineage>
</organism>
<dbReference type="OrthoDB" id="9798122at2"/>
<protein>
    <submittedName>
        <fullName evidence="2">Putative lipase</fullName>
    </submittedName>
</protein>
<keyword evidence="3" id="KW-1185">Reference proteome</keyword>